<name>A0A9E7K0M2_9LILI</name>
<dbReference type="OrthoDB" id="10519402at2759"/>
<sequence length="64" mass="7290">MEDSIVGDFDAEDLFVATASSSRIWWVFDDLDLTIVEGRFASDSTLSYLLNQILTFIHKVLQFS</sequence>
<dbReference type="AlphaFoldDB" id="A0A9E7K0M2"/>
<reference evidence="1" key="1">
    <citation type="submission" date="2022-05" db="EMBL/GenBank/DDBJ databases">
        <title>The Musa troglodytarum L. genome provides insights into the mechanism of non-climacteric behaviour and enrichment of carotenoids.</title>
        <authorList>
            <person name="Wang J."/>
        </authorList>
    </citation>
    <scope>NUCLEOTIDE SEQUENCE</scope>
    <source>
        <tissue evidence="1">Leaf</tissue>
    </source>
</reference>
<dbReference type="EMBL" id="CP097506">
    <property type="protein sequence ID" value="URD99136.1"/>
    <property type="molecule type" value="Genomic_DNA"/>
</dbReference>
<evidence type="ECO:0000313" key="2">
    <source>
        <dbReference type="Proteomes" id="UP001055439"/>
    </source>
</evidence>
<accession>A0A9E7K0M2</accession>
<protein>
    <submittedName>
        <fullName evidence="1">Uncharacterized protein</fullName>
    </submittedName>
</protein>
<proteinExistence type="predicted"/>
<dbReference type="Proteomes" id="UP001055439">
    <property type="component" value="Chromosome 4"/>
</dbReference>
<evidence type="ECO:0000313" key="1">
    <source>
        <dbReference type="EMBL" id="URD99136.1"/>
    </source>
</evidence>
<organism evidence="1 2">
    <name type="scientific">Musa troglodytarum</name>
    <name type="common">fe'i banana</name>
    <dbReference type="NCBI Taxonomy" id="320322"/>
    <lineage>
        <taxon>Eukaryota</taxon>
        <taxon>Viridiplantae</taxon>
        <taxon>Streptophyta</taxon>
        <taxon>Embryophyta</taxon>
        <taxon>Tracheophyta</taxon>
        <taxon>Spermatophyta</taxon>
        <taxon>Magnoliopsida</taxon>
        <taxon>Liliopsida</taxon>
        <taxon>Zingiberales</taxon>
        <taxon>Musaceae</taxon>
        <taxon>Musa</taxon>
    </lineage>
</organism>
<gene>
    <name evidence="1" type="ORF">MUK42_37565</name>
</gene>
<keyword evidence="2" id="KW-1185">Reference proteome</keyword>